<dbReference type="Gramene" id="XM_028343619.1">
    <property type="protein sequence ID" value="XP_028199420.1"/>
    <property type="gene ID" value="LOC114383916"/>
</dbReference>
<evidence type="ECO:0000256" key="2">
    <source>
        <dbReference type="ARBA" id="ARBA00008557"/>
    </source>
</evidence>
<dbReference type="SUPFAM" id="SSF54928">
    <property type="entry name" value="RNA-binding domain, RBD"/>
    <property type="match status" value="3"/>
</dbReference>
<protein>
    <recommendedName>
        <fullName evidence="8">Polyadenylate-binding protein</fullName>
        <shortName evidence="8">PABP</shortName>
    </recommendedName>
</protein>
<dbReference type="PROSITE" id="PS51309">
    <property type="entry name" value="PABC"/>
    <property type="match status" value="1"/>
</dbReference>
<comment type="function">
    <text evidence="8">Binds the poly(A) tail of mRNA.</text>
</comment>
<dbReference type="CDD" id="cd12380">
    <property type="entry name" value="RRM3_I_PABPs"/>
    <property type="match status" value="1"/>
</dbReference>
<keyword evidence="3 8" id="KW-0963">Cytoplasm</keyword>
<evidence type="ECO:0000256" key="1">
    <source>
        <dbReference type="ARBA" id="ARBA00004496"/>
    </source>
</evidence>
<dbReference type="Gene3D" id="3.30.70.330">
    <property type="match status" value="4"/>
</dbReference>
<dbReference type="GO" id="GO:0006417">
    <property type="term" value="P:regulation of translation"/>
    <property type="evidence" value="ECO:0007669"/>
    <property type="project" value="UniProtKB-KW"/>
</dbReference>
<dbReference type="SUPFAM" id="SSF63570">
    <property type="entry name" value="PABC (PABP) domain"/>
    <property type="match status" value="1"/>
</dbReference>
<dbReference type="FunFam" id="3.30.70.330:FF:000239">
    <property type="entry name" value="Polyadenylate-binding protein"/>
    <property type="match status" value="1"/>
</dbReference>
<dbReference type="EMBL" id="QZWG01000002">
    <property type="protein sequence ID" value="RZC23865.1"/>
    <property type="molecule type" value="Genomic_DNA"/>
</dbReference>
<accession>A0A445LL15</accession>
<reference evidence="12 13" key="1">
    <citation type="submission" date="2018-09" db="EMBL/GenBank/DDBJ databases">
        <title>A high-quality reference genome of wild soybean provides a powerful tool to mine soybean genomes.</title>
        <authorList>
            <person name="Xie M."/>
            <person name="Chung C.Y.L."/>
            <person name="Li M.-W."/>
            <person name="Wong F.-L."/>
            <person name="Chan T.-F."/>
            <person name="Lam H.-M."/>
        </authorList>
    </citation>
    <scope>NUCLEOTIDE SEQUENCE [LARGE SCALE GENOMIC DNA]</scope>
    <source>
        <strain evidence="13">cv. W05</strain>
        <tissue evidence="12">Hypocotyl of etiolated seedlings</tissue>
    </source>
</reference>
<dbReference type="InterPro" id="IPR035979">
    <property type="entry name" value="RBD_domain_sf"/>
</dbReference>
<organism evidence="12 13">
    <name type="scientific">Glycine soja</name>
    <name type="common">Wild soybean</name>
    <dbReference type="NCBI Taxonomy" id="3848"/>
    <lineage>
        <taxon>Eukaryota</taxon>
        <taxon>Viridiplantae</taxon>
        <taxon>Streptophyta</taxon>
        <taxon>Embryophyta</taxon>
        <taxon>Tracheophyta</taxon>
        <taxon>Spermatophyta</taxon>
        <taxon>Magnoliopsida</taxon>
        <taxon>eudicotyledons</taxon>
        <taxon>Gunneridae</taxon>
        <taxon>Pentapetalae</taxon>
        <taxon>rosids</taxon>
        <taxon>fabids</taxon>
        <taxon>Fabales</taxon>
        <taxon>Fabaceae</taxon>
        <taxon>Papilionoideae</taxon>
        <taxon>50 kb inversion clade</taxon>
        <taxon>NPAAA clade</taxon>
        <taxon>indigoferoid/millettioid clade</taxon>
        <taxon>Phaseoleae</taxon>
        <taxon>Glycine</taxon>
        <taxon>Glycine subgen. Soja</taxon>
    </lineage>
</organism>
<dbReference type="InterPro" id="IPR036053">
    <property type="entry name" value="PABP-dom"/>
</dbReference>
<dbReference type="Pfam" id="PF00658">
    <property type="entry name" value="MLLE"/>
    <property type="match status" value="1"/>
</dbReference>
<dbReference type="AlphaFoldDB" id="A0A445LL15"/>
<dbReference type="FunFam" id="3.30.70.330:FF:000217">
    <property type="entry name" value="Polyadenylate-binding protein"/>
    <property type="match status" value="1"/>
</dbReference>
<dbReference type="InterPro" id="IPR003954">
    <property type="entry name" value="RRM_euk-type"/>
</dbReference>
<evidence type="ECO:0000313" key="13">
    <source>
        <dbReference type="Proteomes" id="UP000289340"/>
    </source>
</evidence>
<dbReference type="SMART" id="SM00360">
    <property type="entry name" value="RRM"/>
    <property type="match status" value="4"/>
</dbReference>
<dbReference type="InterPro" id="IPR006515">
    <property type="entry name" value="PABP_1234"/>
</dbReference>
<evidence type="ECO:0000259" key="10">
    <source>
        <dbReference type="PROSITE" id="PS50102"/>
    </source>
</evidence>
<keyword evidence="13" id="KW-1185">Reference proteome</keyword>
<comment type="subcellular location">
    <subcellularLocation>
        <location evidence="1 8">Cytoplasm</location>
    </subcellularLocation>
</comment>
<feature type="region of interest" description="Disordered" evidence="9">
    <location>
        <begin position="610"/>
        <end position="629"/>
    </location>
</feature>
<dbReference type="InterPro" id="IPR012677">
    <property type="entry name" value="Nucleotide-bd_a/b_plait_sf"/>
</dbReference>
<feature type="domain" description="RRM" evidence="10">
    <location>
        <begin position="301"/>
        <end position="378"/>
    </location>
</feature>
<comment type="caution">
    <text evidence="12">The sequence shown here is derived from an EMBL/GenBank/DDBJ whole genome shotgun (WGS) entry which is preliminary data.</text>
</comment>
<feature type="domain" description="RRM" evidence="10">
    <location>
        <begin position="197"/>
        <end position="275"/>
    </location>
</feature>
<gene>
    <name evidence="12" type="ORF">D0Y65_003267</name>
</gene>
<feature type="domain" description="RRM" evidence="10">
    <location>
        <begin position="106"/>
        <end position="183"/>
    </location>
</feature>
<feature type="domain" description="RRM" evidence="10">
    <location>
        <begin position="19"/>
        <end position="96"/>
    </location>
</feature>
<keyword evidence="4" id="KW-0677">Repeat</keyword>
<evidence type="ECO:0000256" key="4">
    <source>
        <dbReference type="ARBA" id="ARBA00022737"/>
    </source>
</evidence>
<dbReference type="FunFam" id="3.30.70.330:FF:000648">
    <property type="entry name" value="Polyadenylate-binding protein"/>
    <property type="match status" value="1"/>
</dbReference>
<dbReference type="SMART" id="SM00517">
    <property type="entry name" value="PolyA"/>
    <property type="match status" value="1"/>
</dbReference>
<dbReference type="SMART" id="SM00361">
    <property type="entry name" value="RRM_1"/>
    <property type="match status" value="4"/>
</dbReference>
<keyword evidence="6 7" id="KW-0694">RNA-binding</keyword>
<evidence type="ECO:0000259" key="11">
    <source>
        <dbReference type="PROSITE" id="PS51309"/>
    </source>
</evidence>
<dbReference type="Gene3D" id="1.10.1900.10">
    <property type="entry name" value="c-terminal domain of poly(a) binding protein"/>
    <property type="match status" value="1"/>
</dbReference>
<name>A0A445LL15_GLYSO</name>
<dbReference type="PANTHER" id="PTHR24012">
    <property type="entry name" value="RNA BINDING PROTEIN"/>
    <property type="match status" value="1"/>
</dbReference>
<dbReference type="FunFam" id="3.30.70.330:FF:000003">
    <property type="entry name" value="Polyadenylate-binding protein"/>
    <property type="match status" value="1"/>
</dbReference>
<dbReference type="GO" id="GO:0003723">
    <property type="term" value="F:RNA binding"/>
    <property type="evidence" value="ECO:0007669"/>
    <property type="project" value="UniProtKB-UniRule"/>
</dbReference>
<feature type="domain" description="PABC" evidence="11">
    <location>
        <begin position="534"/>
        <end position="613"/>
    </location>
</feature>
<dbReference type="CDD" id="cd12381">
    <property type="entry name" value="RRM4_I_PABPs"/>
    <property type="match status" value="1"/>
</dbReference>
<dbReference type="InterPro" id="IPR002004">
    <property type="entry name" value="PABP_HYD_C"/>
</dbReference>
<dbReference type="NCBIfam" id="TIGR01628">
    <property type="entry name" value="PABP-1234"/>
    <property type="match status" value="1"/>
</dbReference>
<dbReference type="CDD" id="cd12379">
    <property type="entry name" value="RRM2_I_PABPs"/>
    <property type="match status" value="1"/>
</dbReference>
<evidence type="ECO:0000256" key="8">
    <source>
        <dbReference type="RuleBase" id="RU362004"/>
    </source>
</evidence>
<evidence type="ECO:0000256" key="7">
    <source>
        <dbReference type="PROSITE-ProRule" id="PRU00176"/>
    </source>
</evidence>
<dbReference type="GO" id="GO:0005737">
    <property type="term" value="C:cytoplasm"/>
    <property type="evidence" value="ECO:0007669"/>
    <property type="project" value="UniProtKB-SubCell"/>
</dbReference>
<evidence type="ECO:0000256" key="5">
    <source>
        <dbReference type="ARBA" id="ARBA00022845"/>
    </source>
</evidence>
<proteinExistence type="inferred from homology"/>
<evidence type="ECO:0000256" key="9">
    <source>
        <dbReference type="SAM" id="MobiDB-lite"/>
    </source>
</evidence>
<dbReference type="Pfam" id="PF00076">
    <property type="entry name" value="RRM_1"/>
    <property type="match status" value="4"/>
</dbReference>
<dbReference type="SMR" id="A0A445LL15"/>
<evidence type="ECO:0000256" key="3">
    <source>
        <dbReference type="ARBA" id="ARBA00022490"/>
    </source>
</evidence>
<keyword evidence="5" id="KW-0810">Translation regulation</keyword>
<sequence>MAAAMVPAGALNGMQSGNASLYVGDLERNVDEAQLFQLFARVGPIFSIRVCRDETNRSLGYAYVNFVNPQDAANAMEHLNFTPLNGKSIRVMFSNRDPSIRKSGYANVFIKNLDISIDNKTLHDTFAAFGFVLSSKVAVDSIGQSKGYGFVQFDNEESAQNAIKELNGMLINDKKVYVGLFVNRQERAQVDGSPKFTNVYVKNFSETYTDEDLEQLFSTYGTITSAVVMKDTDGKSRCFGFVNFESPDSAVAAVERLNGTTVNDDKVLYVGRAQRKAEREAELKARFELERIRKYEKYHGTNLYVKNLDYNINDDKLKELFSEFGTITSCKVMLEPNGRSKGYGFVAFSAPRNANRALHEMNGKMIGRRPLYVAVAQRKEERKALLEAQFSQMHALYAITHLPTGIPVYHPGAPRHGPQALHYGQGAPSLVAPQPTGYGFQQQLLPGMHPGVAPNFIMPYHRQRQVPPRLRNLHRNQMLHLNSSQGFGYMGNGQNGMDPSVVPHGIVAPMMPLPFDGSGISAAPTYNQHPGGSLSNTFASALASATPENQHLMLAEHLYPLVDEITKNHHQTEKVTGMLLEMDQSEVIHLTESPEDLKIKVFEAMQALGEAAPDSEEVGDQLGSVSLKE</sequence>
<evidence type="ECO:0000256" key="6">
    <source>
        <dbReference type="ARBA" id="ARBA00022884"/>
    </source>
</evidence>
<dbReference type="InterPro" id="IPR000504">
    <property type="entry name" value="RRM_dom"/>
</dbReference>
<evidence type="ECO:0000313" key="12">
    <source>
        <dbReference type="EMBL" id="RZC23865.1"/>
    </source>
</evidence>
<dbReference type="Proteomes" id="UP000289340">
    <property type="component" value="Chromosome 2"/>
</dbReference>
<dbReference type="PROSITE" id="PS50102">
    <property type="entry name" value="RRM"/>
    <property type="match status" value="4"/>
</dbReference>
<comment type="similarity">
    <text evidence="2 8">Belongs to the polyadenylate-binding protein type-1 family.</text>
</comment>
<dbReference type="InterPro" id="IPR045305">
    <property type="entry name" value="RRM2_I_PABPs"/>
</dbReference>